<organism evidence="2 3">
    <name type="scientific">Cannabis sativa</name>
    <name type="common">Hemp</name>
    <name type="synonym">Marijuana</name>
    <dbReference type="NCBI Taxonomy" id="3483"/>
    <lineage>
        <taxon>Eukaryota</taxon>
        <taxon>Viridiplantae</taxon>
        <taxon>Streptophyta</taxon>
        <taxon>Embryophyta</taxon>
        <taxon>Tracheophyta</taxon>
        <taxon>Spermatophyta</taxon>
        <taxon>Magnoliopsida</taxon>
        <taxon>eudicotyledons</taxon>
        <taxon>Gunneridae</taxon>
        <taxon>Pentapetalae</taxon>
        <taxon>rosids</taxon>
        <taxon>fabids</taxon>
        <taxon>Rosales</taxon>
        <taxon>Cannabaceae</taxon>
        <taxon>Cannabis</taxon>
    </lineage>
</organism>
<evidence type="ECO:0000313" key="2">
    <source>
        <dbReference type="EnsemblPlants" id="cds.evm.model.05.556"/>
    </source>
</evidence>
<protein>
    <submittedName>
        <fullName evidence="2">Uncharacterized protein</fullName>
    </submittedName>
</protein>
<dbReference type="AlphaFoldDB" id="A0A803PQX0"/>
<proteinExistence type="predicted"/>
<evidence type="ECO:0000256" key="1">
    <source>
        <dbReference type="SAM" id="MobiDB-lite"/>
    </source>
</evidence>
<accession>A0A803PQX0</accession>
<reference evidence="2" key="2">
    <citation type="submission" date="2021-03" db="UniProtKB">
        <authorList>
            <consortium name="EnsemblPlants"/>
        </authorList>
    </citation>
    <scope>IDENTIFICATION</scope>
</reference>
<dbReference type="EMBL" id="UZAU01000430">
    <property type="status" value="NOT_ANNOTATED_CDS"/>
    <property type="molecule type" value="Genomic_DNA"/>
</dbReference>
<reference evidence="2" key="1">
    <citation type="submission" date="2018-11" db="EMBL/GenBank/DDBJ databases">
        <authorList>
            <person name="Grassa J C."/>
        </authorList>
    </citation>
    <scope>NUCLEOTIDE SEQUENCE [LARGE SCALE GENOMIC DNA]</scope>
</reference>
<feature type="compositionally biased region" description="Acidic residues" evidence="1">
    <location>
        <begin position="105"/>
        <end position="117"/>
    </location>
</feature>
<name>A0A803PQX0_CANSA</name>
<keyword evidence="3" id="KW-1185">Reference proteome</keyword>
<sequence>MRRSTLPYLNFLEVEDSLPLQDSSGPRSNDAQVIPEWVLEGPIVDTDRPKGSQTTPPGDLDAVMKDVNPLSPEHTQPSKSRGGDASNADKQEANLNNQHNHIDEDRDVENEEEDYDGEYVKDVYYKDVYHYEQDPEVI</sequence>
<evidence type="ECO:0000313" key="3">
    <source>
        <dbReference type="Proteomes" id="UP000596661"/>
    </source>
</evidence>
<dbReference type="Proteomes" id="UP000596661">
    <property type="component" value="Chromosome 5"/>
</dbReference>
<dbReference type="EnsemblPlants" id="evm.model.05.556">
    <property type="protein sequence ID" value="cds.evm.model.05.556"/>
    <property type="gene ID" value="evm.TU.05.556"/>
</dbReference>
<feature type="compositionally biased region" description="Polar residues" evidence="1">
    <location>
        <begin position="20"/>
        <end position="31"/>
    </location>
</feature>
<dbReference type="Gramene" id="evm.model.05.556">
    <property type="protein sequence ID" value="cds.evm.model.05.556"/>
    <property type="gene ID" value="evm.TU.05.556"/>
</dbReference>
<feature type="region of interest" description="Disordered" evidence="1">
    <location>
        <begin position="16"/>
        <end position="121"/>
    </location>
</feature>